<accession>A0AAN7S7A2</accession>
<sequence>MLKSRLIHTCTSTFKHVVPNNIKGKGSSSAKWLTRQLSDPYVEKAKMMNYRCRSAFKLIEIDDRHKFLNPGKVIVDCGAAPGSWTQVAVNRVNADGLLSDQPRGVVIAVDKQQLFPISGAIILGNSDFTNPVVQDTLKTMLDGKEVDAVISDMAPNTTGVKEMDDENIINLCYSVLRFAVLVSKVSAVLVVKLWQSGYTKKLQNDMERFYHTVKVVKPNSSRTDSAEIFLIAKDFKGLKVS</sequence>
<evidence type="ECO:0000256" key="7">
    <source>
        <dbReference type="ARBA" id="ARBA00022946"/>
    </source>
</evidence>
<evidence type="ECO:0000259" key="11">
    <source>
        <dbReference type="Pfam" id="PF01728"/>
    </source>
</evidence>
<dbReference type="PANTHER" id="PTHR10920">
    <property type="entry name" value="RIBOSOMAL RNA METHYLTRANSFERASE"/>
    <property type="match status" value="1"/>
</dbReference>
<dbReference type="FunFam" id="3.40.50.150:FF:000129">
    <property type="entry name" value="Mitochondrial rRNA methyltransferase 2"/>
    <property type="match status" value="1"/>
</dbReference>
<dbReference type="GO" id="GO:0008650">
    <property type="term" value="F:rRNA (uridine-2'-O-)-methyltransferase activity"/>
    <property type="evidence" value="ECO:0007669"/>
    <property type="project" value="TreeGrafter"/>
</dbReference>
<comment type="subcellular location">
    <subcellularLocation>
        <location evidence="1">Mitochondrion</location>
    </subcellularLocation>
</comment>
<dbReference type="Pfam" id="PF01728">
    <property type="entry name" value="FtsJ"/>
    <property type="match status" value="1"/>
</dbReference>
<name>A0AAN7S7A2_9COLE</name>
<feature type="domain" description="Ribosomal RNA methyltransferase FtsJ" evidence="11">
    <location>
        <begin position="50"/>
        <end position="235"/>
    </location>
</feature>
<evidence type="ECO:0000256" key="3">
    <source>
        <dbReference type="ARBA" id="ARBA00022552"/>
    </source>
</evidence>
<dbReference type="EMBL" id="JARPUR010000006">
    <property type="protein sequence ID" value="KAK4874576.1"/>
    <property type="molecule type" value="Genomic_DNA"/>
</dbReference>
<keyword evidence="3" id="KW-0698">rRNA processing</keyword>
<keyword evidence="7" id="KW-0809">Transit peptide</keyword>
<dbReference type="HAMAP" id="MF_01547">
    <property type="entry name" value="RNA_methyltr_E"/>
    <property type="match status" value="1"/>
</dbReference>
<dbReference type="InterPro" id="IPR050082">
    <property type="entry name" value="RNA_methyltr_RlmE"/>
</dbReference>
<dbReference type="Gene3D" id="3.40.50.150">
    <property type="entry name" value="Vaccinia Virus protein VP39"/>
    <property type="match status" value="1"/>
</dbReference>
<dbReference type="PANTHER" id="PTHR10920:SF18">
    <property type="entry name" value="RRNA METHYLTRANSFERASE 2, MITOCHONDRIAL"/>
    <property type="match status" value="1"/>
</dbReference>
<gene>
    <name evidence="12" type="ORF">RN001_013936</name>
</gene>
<evidence type="ECO:0000256" key="8">
    <source>
        <dbReference type="ARBA" id="ARBA00023128"/>
    </source>
</evidence>
<evidence type="ECO:0000256" key="4">
    <source>
        <dbReference type="ARBA" id="ARBA00022603"/>
    </source>
</evidence>
<dbReference type="GO" id="GO:0005759">
    <property type="term" value="C:mitochondrial matrix"/>
    <property type="evidence" value="ECO:0007669"/>
    <property type="project" value="UniProtKB-ARBA"/>
</dbReference>
<evidence type="ECO:0000256" key="6">
    <source>
        <dbReference type="ARBA" id="ARBA00022691"/>
    </source>
</evidence>
<dbReference type="AlphaFoldDB" id="A0AAN7S7A2"/>
<comment type="caution">
    <text evidence="12">The sequence shown here is derived from an EMBL/GenBank/DDBJ whole genome shotgun (WGS) entry which is preliminary data.</text>
</comment>
<dbReference type="InterPro" id="IPR015507">
    <property type="entry name" value="rRNA-MeTfrase_E"/>
</dbReference>
<keyword evidence="5" id="KW-0808">Transferase</keyword>
<feature type="active site" description="Proton acceptor" evidence="10">
    <location>
        <position position="192"/>
    </location>
</feature>
<evidence type="ECO:0000256" key="1">
    <source>
        <dbReference type="ARBA" id="ARBA00004173"/>
    </source>
</evidence>
<protein>
    <recommendedName>
        <fullName evidence="9">rRNA methyltransferase 2, mitochondrial</fullName>
    </recommendedName>
</protein>
<evidence type="ECO:0000256" key="10">
    <source>
        <dbReference type="PIRSR" id="PIRSR005461-1"/>
    </source>
</evidence>
<keyword evidence="6 10" id="KW-0949">S-adenosyl-L-methionine</keyword>
<evidence type="ECO:0000313" key="12">
    <source>
        <dbReference type="EMBL" id="KAK4874576.1"/>
    </source>
</evidence>
<evidence type="ECO:0000256" key="5">
    <source>
        <dbReference type="ARBA" id="ARBA00022679"/>
    </source>
</evidence>
<keyword evidence="8" id="KW-0496">Mitochondrion</keyword>
<keyword evidence="4" id="KW-0489">Methyltransferase</keyword>
<evidence type="ECO:0000313" key="13">
    <source>
        <dbReference type="Proteomes" id="UP001353858"/>
    </source>
</evidence>
<dbReference type="InterPro" id="IPR002877">
    <property type="entry name" value="RNA_MeTrfase_FtsJ_dom"/>
</dbReference>
<organism evidence="12 13">
    <name type="scientific">Aquatica leii</name>
    <dbReference type="NCBI Taxonomy" id="1421715"/>
    <lineage>
        <taxon>Eukaryota</taxon>
        <taxon>Metazoa</taxon>
        <taxon>Ecdysozoa</taxon>
        <taxon>Arthropoda</taxon>
        <taxon>Hexapoda</taxon>
        <taxon>Insecta</taxon>
        <taxon>Pterygota</taxon>
        <taxon>Neoptera</taxon>
        <taxon>Endopterygota</taxon>
        <taxon>Coleoptera</taxon>
        <taxon>Polyphaga</taxon>
        <taxon>Elateriformia</taxon>
        <taxon>Elateroidea</taxon>
        <taxon>Lampyridae</taxon>
        <taxon>Luciolinae</taxon>
        <taxon>Aquatica</taxon>
    </lineage>
</organism>
<dbReference type="Proteomes" id="UP001353858">
    <property type="component" value="Unassembled WGS sequence"/>
</dbReference>
<dbReference type="SUPFAM" id="SSF53335">
    <property type="entry name" value="S-adenosyl-L-methionine-dependent methyltransferases"/>
    <property type="match status" value="1"/>
</dbReference>
<proteinExistence type="inferred from homology"/>
<dbReference type="PIRSF" id="PIRSF005461">
    <property type="entry name" value="23S_rRNA_mtase"/>
    <property type="match status" value="1"/>
</dbReference>
<dbReference type="GO" id="GO:1902775">
    <property type="term" value="P:mitochondrial large ribosomal subunit assembly"/>
    <property type="evidence" value="ECO:0007669"/>
    <property type="project" value="UniProtKB-ARBA"/>
</dbReference>
<reference evidence="13" key="1">
    <citation type="submission" date="2023-01" db="EMBL/GenBank/DDBJ databases">
        <title>Key to firefly adult light organ development and bioluminescence: homeobox transcription factors regulate luciferase expression and transportation to peroxisome.</title>
        <authorList>
            <person name="Fu X."/>
        </authorList>
    </citation>
    <scope>NUCLEOTIDE SEQUENCE [LARGE SCALE GENOMIC DNA]</scope>
</reference>
<evidence type="ECO:0000256" key="9">
    <source>
        <dbReference type="ARBA" id="ARBA00041184"/>
    </source>
</evidence>
<dbReference type="InterPro" id="IPR029063">
    <property type="entry name" value="SAM-dependent_MTases_sf"/>
</dbReference>
<keyword evidence="13" id="KW-1185">Reference proteome</keyword>
<comment type="similarity">
    <text evidence="2">Belongs to the class I-like SAM-binding methyltransferase superfamily. RNA methyltransferase RlmE family.</text>
</comment>
<evidence type="ECO:0000256" key="2">
    <source>
        <dbReference type="ARBA" id="ARBA00009258"/>
    </source>
</evidence>